<dbReference type="Proteomes" id="UP001501231">
    <property type="component" value="Unassembled WGS sequence"/>
</dbReference>
<sequence>MTPRQAPAGFATLVEDDIIVDGVRLAFSVQGEGDPVVFVHGTPSHSFLWRNIAPRVRDAGFQTVVYDLLGFGRSERPLGRDTSVAAQADLLPALLDALGIESANIIAHDIGGAVGQILAVRRPRRIRKLMMIDTVTYDSWPSQTWRRIIRDSGDLRYVNDEDEFSSMLSRQLRMTVSDPESMNDAILRNYLLPHDGVTGRASFFTHQVKHYDSRYTQEISSQLPALTMPVRIVWGEDDLWQPVSYAERLCRDIPGAQLSIVSKAGHFLPEDAPDQLTQEILDFLGSAS</sequence>
<feature type="domain" description="AB hydrolase-1" evidence="1">
    <location>
        <begin position="35"/>
        <end position="273"/>
    </location>
</feature>
<dbReference type="InterPro" id="IPR050266">
    <property type="entry name" value="AB_hydrolase_sf"/>
</dbReference>
<dbReference type="PANTHER" id="PTHR43798:SF33">
    <property type="entry name" value="HYDROLASE, PUTATIVE (AFU_ORTHOLOGUE AFUA_2G14860)-RELATED"/>
    <property type="match status" value="1"/>
</dbReference>
<organism evidence="2 3">
    <name type="scientific">Actinomadura vinacea</name>
    <dbReference type="NCBI Taxonomy" id="115336"/>
    <lineage>
        <taxon>Bacteria</taxon>
        <taxon>Bacillati</taxon>
        <taxon>Actinomycetota</taxon>
        <taxon>Actinomycetes</taxon>
        <taxon>Streptosporangiales</taxon>
        <taxon>Thermomonosporaceae</taxon>
        <taxon>Actinomadura</taxon>
    </lineage>
</organism>
<dbReference type="Gene3D" id="3.40.50.1820">
    <property type="entry name" value="alpha/beta hydrolase"/>
    <property type="match status" value="1"/>
</dbReference>
<protein>
    <submittedName>
        <fullName evidence="2">Alpha/beta hydrolase</fullName>
    </submittedName>
</protein>
<dbReference type="Pfam" id="PF00561">
    <property type="entry name" value="Abhydrolase_1"/>
    <property type="match status" value="1"/>
</dbReference>
<name>A0ABN3IQR1_9ACTN</name>
<dbReference type="SUPFAM" id="SSF53474">
    <property type="entry name" value="alpha/beta-Hydrolases"/>
    <property type="match status" value="1"/>
</dbReference>
<evidence type="ECO:0000259" key="1">
    <source>
        <dbReference type="Pfam" id="PF00561"/>
    </source>
</evidence>
<dbReference type="PRINTS" id="PR00111">
    <property type="entry name" value="ABHYDROLASE"/>
</dbReference>
<dbReference type="GO" id="GO:0016787">
    <property type="term" value="F:hydrolase activity"/>
    <property type="evidence" value="ECO:0007669"/>
    <property type="project" value="UniProtKB-KW"/>
</dbReference>
<gene>
    <name evidence="2" type="ORF">GCM10010191_21340</name>
</gene>
<keyword evidence="2" id="KW-0378">Hydrolase</keyword>
<dbReference type="InterPro" id="IPR000073">
    <property type="entry name" value="AB_hydrolase_1"/>
</dbReference>
<dbReference type="InterPro" id="IPR029058">
    <property type="entry name" value="AB_hydrolase_fold"/>
</dbReference>
<dbReference type="PANTHER" id="PTHR43798">
    <property type="entry name" value="MONOACYLGLYCEROL LIPASE"/>
    <property type="match status" value="1"/>
</dbReference>
<reference evidence="2 3" key="1">
    <citation type="journal article" date="2019" name="Int. J. Syst. Evol. Microbiol.">
        <title>The Global Catalogue of Microorganisms (GCM) 10K type strain sequencing project: providing services to taxonomists for standard genome sequencing and annotation.</title>
        <authorList>
            <consortium name="The Broad Institute Genomics Platform"/>
            <consortium name="The Broad Institute Genome Sequencing Center for Infectious Disease"/>
            <person name="Wu L."/>
            <person name="Ma J."/>
        </authorList>
    </citation>
    <scope>NUCLEOTIDE SEQUENCE [LARGE SCALE GENOMIC DNA]</scope>
    <source>
        <strain evidence="2 3">JCM 3325</strain>
    </source>
</reference>
<evidence type="ECO:0000313" key="2">
    <source>
        <dbReference type="EMBL" id="GAA2411709.1"/>
    </source>
</evidence>
<comment type="caution">
    <text evidence="2">The sequence shown here is derived from an EMBL/GenBank/DDBJ whole genome shotgun (WGS) entry which is preliminary data.</text>
</comment>
<accession>A0ABN3IQR1</accession>
<dbReference type="EMBL" id="BAAARW010000006">
    <property type="protein sequence ID" value="GAA2411709.1"/>
    <property type="molecule type" value="Genomic_DNA"/>
</dbReference>
<dbReference type="InterPro" id="IPR000639">
    <property type="entry name" value="Epox_hydrolase-like"/>
</dbReference>
<dbReference type="PRINTS" id="PR00412">
    <property type="entry name" value="EPOXHYDRLASE"/>
</dbReference>
<evidence type="ECO:0000313" key="3">
    <source>
        <dbReference type="Proteomes" id="UP001501231"/>
    </source>
</evidence>
<dbReference type="RefSeq" id="WP_344588556.1">
    <property type="nucleotide sequence ID" value="NZ_BAAARW010000006.1"/>
</dbReference>
<proteinExistence type="predicted"/>
<keyword evidence="3" id="KW-1185">Reference proteome</keyword>